<name>A0A4Y8LKL0_9BACL</name>
<evidence type="ECO:0000313" key="5">
    <source>
        <dbReference type="EMBL" id="TFE03102.1"/>
    </source>
</evidence>
<dbReference type="Proteomes" id="UP000297776">
    <property type="component" value="Unassembled WGS sequence"/>
</dbReference>
<feature type="domain" description="Sporulation protein YpeB N-terminal" evidence="4">
    <location>
        <begin position="29"/>
        <end position="163"/>
    </location>
</feature>
<feature type="domain" description="Sporulation protein YpeB PepSY1 and PepSY2" evidence="3">
    <location>
        <begin position="180"/>
        <end position="369"/>
    </location>
</feature>
<feature type="chain" id="PRO_5021243654" evidence="1">
    <location>
        <begin position="23"/>
        <end position="436"/>
    </location>
</feature>
<evidence type="ECO:0000313" key="6">
    <source>
        <dbReference type="Proteomes" id="UP000297776"/>
    </source>
</evidence>
<dbReference type="InterPro" id="IPR048402">
    <property type="entry name" value="YpeB_N"/>
</dbReference>
<sequence>MNWKKSILILLFLCAFSAAAFAAYQKGQTNALQTHMENQYQRAFHEMTFQMDLLHDEIGSTLAMNGGRTLSPALTEVWRLTSMIHSDIGQLPLGILPFSEMEKFLMSIGEFSFRTSVRDLSSEPLTDDEYEKLEQLYSQSADIQNELRNIQSKILEEKLSWLDLEELMATEDAKAQPVVDGFAKVDGAVKGYASETFAPTEQETASERRRQLEHLEGEKITDKDALKIAAQFSGNKMENANVSHSLEGSPYPFVTVTMPESTFSMDISSKGGYPLYMIKDRNISNATLSLNEAVTEAEKFLIKNQLKDLKLDKSQQNDHSASLTFSRYVSEEDVWILDDSVYLKVALDNGEVLGFTGYDYWAGHGEIEIPEAEITEDEALDLLHSKFKNEETRMVLIRNELDEHVFCYEFTGMTNSETFRIYINAINGQEEKVEKL</sequence>
<reference evidence="5 6" key="1">
    <citation type="submission" date="2019-03" db="EMBL/GenBank/DDBJ databases">
        <authorList>
            <person name="Yang Y."/>
        </authorList>
    </citation>
    <scope>NUCLEOTIDE SEQUENCE [LARGE SCALE GENOMIC DNA]</scope>
    <source>
        <strain evidence="5 6">ASL-1</strain>
    </source>
</reference>
<accession>A0A4Y8LKL0</accession>
<gene>
    <name evidence="5" type="primary">ypeB</name>
    <name evidence="5" type="ORF">E2626_04630</name>
</gene>
<proteinExistence type="predicted"/>
<dbReference type="Pfam" id="PF14620">
    <property type="entry name" value="YPEB_PepSY1-2"/>
    <property type="match status" value="1"/>
</dbReference>
<feature type="domain" description="PepSY" evidence="2">
    <location>
        <begin position="374"/>
        <end position="434"/>
    </location>
</feature>
<dbReference type="RefSeq" id="WP_134380156.1">
    <property type="nucleotide sequence ID" value="NZ_SORX01000002.1"/>
</dbReference>
<comment type="caution">
    <text evidence="5">The sequence shown here is derived from an EMBL/GenBank/DDBJ whole genome shotgun (WGS) entry which is preliminary data.</text>
</comment>
<dbReference type="OrthoDB" id="2372097at2"/>
<evidence type="ECO:0000259" key="3">
    <source>
        <dbReference type="Pfam" id="PF14620"/>
    </source>
</evidence>
<evidence type="ECO:0000259" key="4">
    <source>
        <dbReference type="Pfam" id="PF20769"/>
    </source>
</evidence>
<keyword evidence="6" id="KW-1185">Reference proteome</keyword>
<protein>
    <submittedName>
        <fullName evidence="5">Germination protein YpeB</fullName>
    </submittedName>
</protein>
<dbReference type="Pfam" id="PF20769">
    <property type="entry name" value="YPEB_N"/>
    <property type="match status" value="1"/>
</dbReference>
<organism evidence="5 6">
    <name type="scientific">Jeotgalibacillus salarius</name>
    <dbReference type="NCBI Taxonomy" id="546023"/>
    <lineage>
        <taxon>Bacteria</taxon>
        <taxon>Bacillati</taxon>
        <taxon>Bacillota</taxon>
        <taxon>Bacilli</taxon>
        <taxon>Bacillales</taxon>
        <taxon>Caryophanaceae</taxon>
        <taxon>Jeotgalibacillus</taxon>
    </lineage>
</organism>
<evidence type="ECO:0000259" key="2">
    <source>
        <dbReference type="Pfam" id="PF03413"/>
    </source>
</evidence>
<dbReference type="InterPro" id="IPR025711">
    <property type="entry name" value="PepSY"/>
</dbReference>
<keyword evidence="1" id="KW-0732">Signal</keyword>
<dbReference type="Pfam" id="PF03413">
    <property type="entry name" value="PepSY"/>
    <property type="match status" value="1"/>
</dbReference>
<dbReference type="InterPro" id="IPR014239">
    <property type="entry name" value="YpeB_PepSY1-2"/>
</dbReference>
<dbReference type="EMBL" id="SORX01000002">
    <property type="protein sequence ID" value="TFE03102.1"/>
    <property type="molecule type" value="Genomic_DNA"/>
</dbReference>
<feature type="signal peptide" evidence="1">
    <location>
        <begin position="1"/>
        <end position="22"/>
    </location>
</feature>
<dbReference type="NCBIfam" id="TIGR02889">
    <property type="entry name" value="spore_YpeB"/>
    <property type="match status" value="1"/>
</dbReference>
<dbReference type="AlphaFoldDB" id="A0A4Y8LKL0"/>
<evidence type="ECO:0000256" key="1">
    <source>
        <dbReference type="SAM" id="SignalP"/>
    </source>
</evidence>
<dbReference type="GO" id="GO:0009847">
    <property type="term" value="P:spore germination"/>
    <property type="evidence" value="ECO:0007669"/>
    <property type="project" value="InterPro"/>
</dbReference>